<dbReference type="NCBIfam" id="TIGR04183">
    <property type="entry name" value="Por_Secre_tail"/>
    <property type="match status" value="1"/>
</dbReference>
<sequence length="888" mass="98710">MIKKLLYLPWLLLTGISYGQDYNYLGTFDSEGTPDYLTTPDVVSESTLKLVADALPEGYPVPDYNPHYISSGYDTDIILYEEAEVWVTFVAEGAGYKNVLGFFTYEAGSPPPTTPQPEDITIVFPNVSAKWSGGGLYAGDKVKIGRFPAGTAIGWVLFANGWRGKVTGGHWQVYSRPEYNPESDPTLQFHNVLLSDSENERIILGFEDIRRDYGSCDQDFNDALFYITASPYTALKTENLVRVEDRNDVSSGNDGGLESHGRLAQKIAKRTLKRRQTGSALNQQDLQVRYSAKSFNGNFARNGNLDTYFPETGMMGTEEARVSSPEDLLEITNADKVFSVDYYQGNERVAAALALNTLDGVYNHTKYICDRLNDAELTDVRTLELQGHRMVYTRMERAEGTEHTLAFAIREGISGYELFSTWNLSDYPQGDYMNFQVWGSSMGQVSTLVSHILQTLEADKPVITTQAPRIPEAFVRKGYYRDGALHLKIENPGRVSSLTIDGNLKRTELSAPENVSFTQVLSGNRVEWIEIPTGHLFDIGLRMTTGATGSADDLYLADGPWGIDLDTNRDEVPAWNIAQHKDSINSELKAIFGDSTYLVERGLEMSGKVEGTINVFRHLLAGDRSLDVSAYAYMSIELQQDRPIEISLITTEMKDWNDRLRLKVVPDSTAGRLEVAFSEFRDGSGNPRNFEQLTSIVFSVQGNYQEAEEFAFAVNGLALTTKSITEVGEETTAEDTTEESTEEETSEESTEAETAEAATEAESVSNDTSSDEATGAENQEETNETEQEAETASNPLSAPSALPELKQARTYPNPFESSFKLILPEATKELHVTLSNLRGQVVWKQKVRAGMADRIFEMVVPGLPSGVYVYRAFDFTNGQQYEGKVIRK</sequence>
<gene>
    <name evidence="4" type="ORF">SAMN04490243_1061</name>
</gene>
<dbReference type="RefSeq" id="WP_092981227.1">
    <property type="nucleotide sequence ID" value="NZ_FOYQ01000001.1"/>
</dbReference>
<dbReference type="InterPro" id="IPR026444">
    <property type="entry name" value="Secre_tail"/>
</dbReference>
<dbReference type="EMBL" id="FOYQ01000001">
    <property type="protein sequence ID" value="SFR35894.1"/>
    <property type="molecule type" value="Genomic_DNA"/>
</dbReference>
<evidence type="ECO:0000313" key="5">
    <source>
        <dbReference type="Proteomes" id="UP000199534"/>
    </source>
</evidence>
<feature type="compositionally biased region" description="Acidic residues" evidence="2">
    <location>
        <begin position="727"/>
        <end position="754"/>
    </location>
</feature>
<name>A0A1I6G127_9FLAO</name>
<dbReference type="OrthoDB" id="1204817at2"/>
<reference evidence="4 5" key="1">
    <citation type="submission" date="2016-10" db="EMBL/GenBank/DDBJ databases">
        <authorList>
            <person name="de Groot N.N."/>
        </authorList>
    </citation>
    <scope>NUCLEOTIDE SEQUENCE [LARGE SCALE GENOMIC DNA]</scope>
    <source>
        <strain evidence="4 5">DSM 21019</strain>
    </source>
</reference>
<dbReference type="Pfam" id="PF13448">
    <property type="entry name" value="DUF4114"/>
    <property type="match status" value="1"/>
</dbReference>
<keyword evidence="5" id="KW-1185">Reference proteome</keyword>
<organism evidence="4 5">
    <name type="scientific">Robiginitalea myxolifaciens</name>
    <dbReference type="NCBI Taxonomy" id="400055"/>
    <lineage>
        <taxon>Bacteria</taxon>
        <taxon>Pseudomonadati</taxon>
        <taxon>Bacteroidota</taxon>
        <taxon>Flavobacteriia</taxon>
        <taxon>Flavobacteriales</taxon>
        <taxon>Flavobacteriaceae</taxon>
        <taxon>Robiginitalea</taxon>
    </lineage>
</organism>
<evidence type="ECO:0000259" key="3">
    <source>
        <dbReference type="Pfam" id="PF13448"/>
    </source>
</evidence>
<accession>A0A1I6G127</accession>
<dbReference type="Proteomes" id="UP000199534">
    <property type="component" value="Unassembled WGS sequence"/>
</dbReference>
<evidence type="ECO:0000313" key="4">
    <source>
        <dbReference type="EMBL" id="SFR35894.1"/>
    </source>
</evidence>
<feature type="compositionally biased region" description="Acidic residues" evidence="2">
    <location>
        <begin position="778"/>
        <end position="789"/>
    </location>
</feature>
<protein>
    <submittedName>
        <fullName evidence="4">Por secretion system C-terminal sorting domain-containing protein</fullName>
    </submittedName>
</protein>
<dbReference type="AlphaFoldDB" id="A0A1I6G127"/>
<evidence type="ECO:0000256" key="1">
    <source>
        <dbReference type="ARBA" id="ARBA00022729"/>
    </source>
</evidence>
<keyword evidence="1" id="KW-0732">Signal</keyword>
<proteinExistence type="predicted"/>
<feature type="domain" description="DUF4114" evidence="3">
    <location>
        <begin position="147"/>
        <end position="229"/>
    </location>
</feature>
<dbReference type="STRING" id="400055.SAMN04490243_1061"/>
<feature type="region of interest" description="Disordered" evidence="2">
    <location>
        <begin position="725"/>
        <end position="800"/>
    </location>
</feature>
<dbReference type="InterPro" id="IPR025193">
    <property type="entry name" value="DUF4114"/>
</dbReference>
<evidence type="ECO:0000256" key="2">
    <source>
        <dbReference type="SAM" id="MobiDB-lite"/>
    </source>
</evidence>